<dbReference type="Pfam" id="PF01757">
    <property type="entry name" value="Acyl_transf_3"/>
    <property type="match status" value="1"/>
</dbReference>
<dbReference type="Pfam" id="PF20146">
    <property type="entry name" value="NRF"/>
    <property type="match status" value="1"/>
</dbReference>
<feature type="transmembrane region" description="Helical" evidence="1">
    <location>
        <begin position="431"/>
        <end position="452"/>
    </location>
</feature>
<dbReference type="InterPro" id="IPR006621">
    <property type="entry name" value="Nose-resist-to-fluoxetine_N"/>
</dbReference>
<evidence type="ECO:0000256" key="1">
    <source>
        <dbReference type="SAM" id="Phobius"/>
    </source>
</evidence>
<feature type="transmembrane region" description="Helical" evidence="1">
    <location>
        <begin position="522"/>
        <end position="542"/>
    </location>
</feature>
<feature type="chain" id="PRO_5032415626" description="Nose resistant-to-fluoxetine protein N-terminal domain-containing protein" evidence="2">
    <location>
        <begin position="27"/>
        <end position="774"/>
    </location>
</feature>
<dbReference type="SMART" id="SM00703">
    <property type="entry name" value="NRF"/>
    <property type="match status" value="1"/>
</dbReference>
<accession>A0A834XHT2</accession>
<dbReference type="GO" id="GO:0016747">
    <property type="term" value="F:acyltransferase activity, transferring groups other than amino-acyl groups"/>
    <property type="evidence" value="ECO:0007669"/>
    <property type="project" value="InterPro"/>
</dbReference>
<feature type="signal peptide" evidence="2">
    <location>
        <begin position="1"/>
        <end position="26"/>
    </location>
</feature>
<feature type="transmembrane region" description="Helical" evidence="1">
    <location>
        <begin position="387"/>
        <end position="411"/>
    </location>
</feature>
<feature type="transmembrane region" description="Helical" evidence="1">
    <location>
        <begin position="718"/>
        <end position="740"/>
    </location>
</feature>
<evidence type="ECO:0000256" key="2">
    <source>
        <dbReference type="SAM" id="SignalP"/>
    </source>
</evidence>
<feature type="transmembrane region" description="Helical" evidence="1">
    <location>
        <begin position="681"/>
        <end position="698"/>
    </location>
</feature>
<feature type="transmembrane region" description="Helical" evidence="1">
    <location>
        <begin position="271"/>
        <end position="291"/>
    </location>
</feature>
<dbReference type="EMBL" id="JACMRX010000009">
    <property type="protein sequence ID" value="KAF7987191.1"/>
    <property type="molecule type" value="Genomic_DNA"/>
</dbReference>
<dbReference type="AlphaFoldDB" id="A0A834XHT2"/>
<sequence>MIFNGFNIIYILLLTILFNINYNTSAHDICNKNWTDCENPWITKLQQKKFNNDLNNINFNFGEQIKQTNFDIPWFLNIPILPVLFATSPTLPNGHCKRQAQRYLQELRNGTLWAAKMYDSSAKYPDGIIDGHVGHLGNFDECYNLKVKIPSYDDNNEYEEISGNYCLVKIEYQQYKIPINKHGPHTLDFDPNGSVWEAIQEKGDFRRANRKKMEMALCVPATCSADDIKQALSKPLEIIGKDKQILVTTGIRANTCQTQGDEPEFSNAAKVYCYVILGLFLFTGLGTWYDVSKNKIYNEQSKKNDADVNDDNDVSIIGDVLCCFSVKRNFKSITDITYTHPGLDSIHFIRFLFMCMAIFGHRMMEFYKLPVTNSRYLEETYKWRWLIVMYNGPIIIEVFFAIGGLLVAYFLLTELDKTKKLNFMAAIFIRYLRLTPLYLLVIMFISLILPHLGNGPYWHSKVLLESTTCSDNWWTNMLYINNYVNVERFCMFQTWYLAVDYHLYIMALVAVYLFWKMPRKIGYPFLISIIIIGCTVPFYVTYYQNVPPLWLGLPYLRDIREIKYFVEHYVKTHERIPSYFVGVVAGAIIYDHSLSPWRLAKVWSRTLIILFGLVLSTATQSMAWKWYDPNYIATPLESALYSSLSRPAFAMSIIAIIVLLTIGDGLETYHAILKPRWVQPLARLGYGAYLIHNILQIYDLGFTRQTRTFSFHTGIFETLTDLIVTFSISLLLSLTIEGPFRRLEKRFIMKQKHKKTTIKKDTVIENNELAKKIN</sequence>
<organism evidence="4 5">
    <name type="scientific">Aphidius gifuensis</name>
    <name type="common">Parasitoid wasp</name>
    <dbReference type="NCBI Taxonomy" id="684658"/>
    <lineage>
        <taxon>Eukaryota</taxon>
        <taxon>Metazoa</taxon>
        <taxon>Ecdysozoa</taxon>
        <taxon>Arthropoda</taxon>
        <taxon>Hexapoda</taxon>
        <taxon>Insecta</taxon>
        <taxon>Pterygota</taxon>
        <taxon>Neoptera</taxon>
        <taxon>Endopterygota</taxon>
        <taxon>Hymenoptera</taxon>
        <taxon>Apocrita</taxon>
        <taxon>Ichneumonoidea</taxon>
        <taxon>Braconidae</taxon>
        <taxon>Aphidiinae</taxon>
        <taxon>Aphidius</taxon>
    </lineage>
</organism>
<feature type="transmembrane region" description="Helical" evidence="1">
    <location>
        <begin position="606"/>
        <end position="627"/>
    </location>
</feature>
<feature type="domain" description="Nose resistant-to-fluoxetine protein N-terminal" evidence="3">
    <location>
        <begin position="93"/>
        <end position="258"/>
    </location>
</feature>
<feature type="transmembrane region" description="Helical" evidence="1">
    <location>
        <begin position="576"/>
        <end position="594"/>
    </location>
</feature>
<dbReference type="PANTHER" id="PTHR11161:SF71">
    <property type="entry name" value="NOSE RESISTANT-TO-FLUOXETINE PROTEIN N-TERMINAL DOMAIN-CONTAINING PROTEIN"/>
    <property type="match status" value="1"/>
</dbReference>
<dbReference type="InterPro" id="IPR002656">
    <property type="entry name" value="Acyl_transf_3_dom"/>
</dbReference>
<keyword evidence="1" id="KW-1133">Transmembrane helix</keyword>
<protein>
    <recommendedName>
        <fullName evidence="3">Nose resistant-to-fluoxetine protein N-terminal domain-containing protein</fullName>
    </recommendedName>
</protein>
<feature type="transmembrane region" description="Helical" evidence="1">
    <location>
        <begin position="647"/>
        <end position="669"/>
    </location>
</feature>
<keyword evidence="1" id="KW-0812">Transmembrane</keyword>
<name>A0A834XHT2_APHGI</name>
<proteinExistence type="predicted"/>
<reference evidence="4 5" key="1">
    <citation type="submission" date="2020-08" db="EMBL/GenBank/DDBJ databases">
        <title>Aphidius gifuensis genome sequencing and assembly.</title>
        <authorList>
            <person name="Du Z."/>
        </authorList>
    </citation>
    <scope>NUCLEOTIDE SEQUENCE [LARGE SCALE GENOMIC DNA]</scope>
    <source>
        <strain evidence="4">YNYX2018</strain>
        <tissue evidence="4">Adults</tissue>
    </source>
</reference>
<feature type="transmembrane region" description="Helical" evidence="1">
    <location>
        <begin position="495"/>
        <end position="515"/>
    </location>
</feature>
<keyword evidence="1" id="KW-0472">Membrane</keyword>
<keyword evidence="2" id="KW-0732">Signal</keyword>
<evidence type="ECO:0000259" key="3">
    <source>
        <dbReference type="SMART" id="SM00703"/>
    </source>
</evidence>
<gene>
    <name evidence="4" type="ORF">HCN44_010859</name>
</gene>
<evidence type="ECO:0000313" key="4">
    <source>
        <dbReference type="EMBL" id="KAF7987191.1"/>
    </source>
</evidence>
<keyword evidence="5" id="KW-1185">Reference proteome</keyword>
<dbReference type="OrthoDB" id="10006435at2759"/>
<dbReference type="InterPro" id="IPR052728">
    <property type="entry name" value="O2_lipid_transport_reg"/>
</dbReference>
<evidence type="ECO:0000313" key="5">
    <source>
        <dbReference type="Proteomes" id="UP000639338"/>
    </source>
</evidence>
<dbReference type="Proteomes" id="UP000639338">
    <property type="component" value="Unassembled WGS sequence"/>
</dbReference>
<comment type="caution">
    <text evidence="4">The sequence shown here is derived from an EMBL/GenBank/DDBJ whole genome shotgun (WGS) entry which is preliminary data.</text>
</comment>
<dbReference type="PANTHER" id="PTHR11161">
    <property type="entry name" value="O-ACYLTRANSFERASE"/>
    <property type="match status" value="1"/>
</dbReference>